<evidence type="ECO:0000256" key="1">
    <source>
        <dbReference type="SAM" id="Phobius"/>
    </source>
</evidence>
<dbReference type="EnsemblPlants" id="TraesCS2D02G555400.1">
    <property type="protein sequence ID" value="TraesCS2D02G555400.1"/>
    <property type="gene ID" value="TraesCS2D02G555400"/>
</dbReference>
<proteinExistence type="predicted"/>
<dbReference type="OrthoDB" id="635978at2759"/>
<feature type="transmembrane region" description="Helical" evidence="1">
    <location>
        <begin position="95"/>
        <end position="114"/>
    </location>
</feature>
<accession>A0A1D5UMF2</accession>
<dbReference type="Gramene" id="TraesROB_scaffold_018446_01G000300.1">
    <property type="protein sequence ID" value="TraesROB_scaffold_018446_01G000300.1"/>
    <property type="gene ID" value="TraesROB_scaffold_018446_01G000300"/>
</dbReference>
<dbReference type="Gramene" id="TraesWEE_scaffold_009165_01G000300.1">
    <property type="protein sequence ID" value="TraesWEE_scaffold_009165_01G000300.1"/>
    <property type="gene ID" value="TraesWEE_scaffold_009165_01G000300"/>
</dbReference>
<keyword evidence="1" id="KW-1133">Transmembrane helix</keyword>
<evidence type="ECO:0000313" key="3">
    <source>
        <dbReference type="Proteomes" id="UP000019116"/>
    </source>
</evidence>
<dbReference type="Gramene" id="TraesCS2D03G1237300.1">
    <property type="protein sequence ID" value="TraesCS2D03G1237300.1.CDS"/>
    <property type="gene ID" value="TraesCS2D03G1237300"/>
</dbReference>
<keyword evidence="1" id="KW-0472">Membrane</keyword>
<reference evidence="2" key="2">
    <citation type="submission" date="2018-10" db="UniProtKB">
        <authorList>
            <consortium name="EnsemblPlants"/>
        </authorList>
    </citation>
    <scope>IDENTIFICATION</scope>
</reference>
<dbReference type="Gramene" id="TraesCLE_scaffold_000480_01G000500.1">
    <property type="protein sequence ID" value="TraesCLE_scaffold_000480_01G000500.1"/>
    <property type="gene ID" value="TraesCLE_scaffold_000480_01G000500"/>
</dbReference>
<dbReference type="ExpressionAtlas" id="A0A1D5UMF2">
    <property type="expression patterns" value="baseline"/>
</dbReference>
<protein>
    <submittedName>
        <fullName evidence="2">Uncharacterized protein</fullName>
    </submittedName>
</protein>
<keyword evidence="3" id="KW-1185">Reference proteome</keyword>
<organism evidence="2">
    <name type="scientific">Triticum aestivum</name>
    <name type="common">Wheat</name>
    <dbReference type="NCBI Taxonomy" id="4565"/>
    <lineage>
        <taxon>Eukaryota</taxon>
        <taxon>Viridiplantae</taxon>
        <taxon>Streptophyta</taxon>
        <taxon>Embryophyta</taxon>
        <taxon>Tracheophyta</taxon>
        <taxon>Spermatophyta</taxon>
        <taxon>Magnoliopsida</taxon>
        <taxon>Liliopsida</taxon>
        <taxon>Poales</taxon>
        <taxon>Poaceae</taxon>
        <taxon>BOP clade</taxon>
        <taxon>Pooideae</taxon>
        <taxon>Triticodae</taxon>
        <taxon>Triticeae</taxon>
        <taxon>Triticinae</taxon>
        <taxon>Triticum</taxon>
    </lineage>
</organism>
<dbReference type="Gramene" id="TraesCAD_scaffold_000764_01G000300.1">
    <property type="protein sequence ID" value="TraesCAD_scaffold_000764_01G000300.1"/>
    <property type="gene ID" value="TraesCAD_scaffold_000764_01G000300"/>
</dbReference>
<name>A0A1D5UMF2_WHEAT</name>
<keyword evidence="1" id="KW-0812">Transmembrane</keyword>
<reference evidence="2" key="1">
    <citation type="submission" date="2018-08" db="EMBL/GenBank/DDBJ databases">
        <authorList>
            <person name="Rossello M."/>
        </authorList>
    </citation>
    <scope>NUCLEOTIDE SEQUENCE [LARGE SCALE GENOMIC DNA]</scope>
    <source>
        <strain evidence="2">cv. Chinese Spring</strain>
    </source>
</reference>
<dbReference type="Gramene" id="TraesCS2D02G555400.1">
    <property type="protein sequence ID" value="TraesCS2D02G555400.1"/>
    <property type="gene ID" value="TraesCS2D02G555400"/>
</dbReference>
<dbReference type="Proteomes" id="UP000019116">
    <property type="component" value="Chromosome 2D"/>
</dbReference>
<dbReference type="OMA" id="TYCERAS"/>
<dbReference type="AlphaFoldDB" id="A0A1D5UMF2"/>
<evidence type="ECO:0000313" key="2">
    <source>
        <dbReference type="EnsemblPlants" id="TraesCS2D02G555400.1"/>
    </source>
</evidence>
<sequence length="120" mass="12980">MGSIRTEVRCSINPFATYCERASRPSESCTNMAPSILGLTIQMAESLINTGFSSRRMATPQHSFVLIVVTRSESLNLRAAIGATKLASTLVSLDGAMVITFYIGVVFSFIQVTVQRNLTG</sequence>